<dbReference type="Pfam" id="PF04014">
    <property type="entry name" value="MazE_antitoxin"/>
    <property type="match status" value="1"/>
</dbReference>
<keyword evidence="2" id="KW-0238">DNA-binding</keyword>
<dbReference type="OrthoDB" id="5459182at2"/>
<organism evidence="2 3">
    <name type="scientific">Novosphingobium umbonatum</name>
    <dbReference type="NCBI Taxonomy" id="1908524"/>
    <lineage>
        <taxon>Bacteria</taxon>
        <taxon>Pseudomonadati</taxon>
        <taxon>Pseudomonadota</taxon>
        <taxon>Alphaproteobacteria</taxon>
        <taxon>Sphingomonadales</taxon>
        <taxon>Sphingomonadaceae</taxon>
        <taxon>Novosphingobium</taxon>
    </lineage>
</organism>
<dbReference type="SUPFAM" id="SSF89447">
    <property type="entry name" value="AbrB/MazE/MraZ-like"/>
    <property type="match status" value="1"/>
</dbReference>
<dbReference type="InterPro" id="IPR037914">
    <property type="entry name" value="SpoVT-AbrB_sf"/>
</dbReference>
<dbReference type="AlphaFoldDB" id="A0A437MU50"/>
<evidence type="ECO:0000313" key="3">
    <source>
        <dbReference type="Proteomes" id="UP000282837"/>
    </source>
</evidence>
<dbReference type="NCBIfam" id="TIGR02609">
    <property type="entry name" value="doc_partner"/>
    <property type="match status" value="1"/>
</dbReference>
<evidence type="ECO:0000313" key="2">
    <source>
        <dbReference type="EMBL" id="RVU01189.1"/>
    </source>
</evidence>
<dbReference type="RefSeq" id="WP_127712132.1">
    <property type="nucleotide sequence ID" value="NZ_SACO01000032.1"/>
</dbReference>
<keyword evidence="3" id="KW-1185">Reference proteome</keyword>
<comment type="caution">
    <text evidence="2">The sequence shown here is derived from an EMBL/GenBank/DDBJ whole genome shotgun (WGS) entry which is preliminary data.</text>
</comment>
<dbReference type="SMART" id="SM00966">
    <property type="entry name" value="SpoVT_AbrB"/>
    <property type="match status" value="1"/>
</dbReference>
<dbReference type="InterPro" id="IPR013432">
    <property type="entry name" value="Doc_partner"/>
</dbReference>
<dbReference type="Proteomes" id="UP000282837">
    <property type="component" value="Unassembled WGS sequence"/>
</dbReference>
<name>A0A437MU50_9SPHN</name>
<dbReference type="EMBL" id="SACO01000032">
    <property type="protein sequence ID" value="RVU01189.1"/>
    <property type="molecule type" value="Genomic_DNA"/>
</dbReference>
<feature type="domain" description="SpoVT-AbrB" evidence="1">
    <location>
        <begin position="8"/>
        <end position="53"/>
    </location>
</feature>
<proteinExistence type="predicted"/>
<dbReference type="Gene3D" id="2.10.260.10">
    <property type="match status" value="1"/>
</dbReference>
<reference evidence="2 3" key="1">
    <citation type="submission" date="2019-01" db="EMBL/GenBank/DDBJ databases">
        <authorList>
            <person name="Chen W.-M."/>
        </authorList>
    </citation>
    <scope>NUCLEOTIDE SEQUENCE [LARGE SCALE GENOMIC DNA]</scope>
    <source>
        <strain evidence="2 3">FSY-9</strain>
    </source>
</reference>
<gene>
    <name evidence="2" type="ORF">EOE18_18085</name>
</gene>
<evidence type="ECO:0000259" key="1">
    <source>
        <dbReference type="SMART" id="SM00966"/>
    </source>
</evidence>
<dbReference type="GO" id="GO:0003677">
    <property type="term" value="F:DNA binding"/>
    <property type="evidence" value="ECO:0007669"/>
    <property type="project" value="UniProtKB-KW"/>
</dbReference>
<dbReference type="InterPro" id="IPR007159">
    <property type="entry name" value="SpoVT-AbrB_dom"/>
</dbReference>
<sequence>MNASLKITKIGNSAGVVLPKELLAKLRAGVGDTLYISETPDGIRITAADPSFEAKMALAEQIMREDRDILRVLAK</sequence>
<protein>
    <submittedName>
        <fullName evidence="2">AbrB/MazE/SpoVT family DNA-binding domain-containing protein</fullName>
    </submittedName>
</protein>
<accession>A0A437MU50</accession>